<dbReference type="GO" id="GO:0000045">
    <property type="term" value="P:autophagosome assembly"/>
    <property type="evidence" value="ECO:0007669"/>
    <property type="project" value="TreeGrafter"/>
</dbReference>
<evidence type="ECO:0000256" key="7">
    <source>
        <dbReference type="ARBA" id="ARBA00023006"/>
    </source>
</evidence>
<comment type="similarity">
    <text evidence="3">Belongs to the ATG2 family.</text>
</comment>
<evidence type="ECO:0000313" key="13">
    <source>
        <dbReference type="EMBL" id="ONK66112.1"/>
    </source>
</evidence>
<dbReference type="GO" id="GO:0000422">
    <property type="term" value="P:autophagy of mitochondrion"/>
    <property type="evidence" value="ECO:0007669"/>
    <property type="project" value="TreeGrafter"/>
</dbReference>
<dbReference type="GO" id="GO:0034727">
    <property type="term" value="P:piecemeal microautophagy of the nucleus"/>
    <property type="evidence" value="ECO:0007669"/>
    <property type="project" value="TreeGrafter"/>
</dbReference>
<comment type="subcellular location">
    <subcellularLocation>
        <location evidence="1">Endoplasmic reticulum membrane</location>
        <topology evidence="1">Peripheral membrane protein</topology>
    </subcellularLocation>
    <subcellularLocation>
        <location evidence="2">Preautophagosomal structure membrane</location>
        <topology evidence="2">Peripheral membrane protein</topology>
    </subcellularLocation>
</comment>
<reference evidence="14" key="1">
    <citation type="journal article" date="2017" name="Nat. Commun.">
        <title>The asparagus genome sheds light on the origin and evolution of a young Y chromosome.</title>
        <authorList>
            <person name="Harkess A."/>
            <person name="Zhou J."/>
            <person name="Xu C."/>
            <person name="Bowers J.E."/>
            <person name="Van der Hulst R."/>
            <person name="Ayyampalayam S."/>
            <person name="Mercati F."/>
            <person name="Riccardi P."/>
            <person name="McKain M.R."/>
            <person name="Kakrana A."/>
            <person name="Tang H."/>
            <person name="Ray J."/>
            <person name="Groenendijk J."/>
            <person name="Arikit S."/>
            <person name="Mathioni S.M."/>
            <person name="Nakano M."/>
            <person name="Shan H."/>
            <person name="Telgmann-Rauber A."/>
            <person name="Kanno A."/>
            <person name="Yue Z."/>
            <person name="Chen H."/>
            <person name="Li W."/>
            <person name="Chen Y."/>
            <person name="Xu X."/>
            <person name="Zhang Y."/>
            <person name="Luo S."/>
            <person name="Chen H."/>
            <person name="Gao J."/>
            <person name="Mao Z."/>
            <person name="Pires J.C."/>
            <person name="Luo M."/>
            <person name="Kudrna D."/>
            <person name="Wing R.A."/>
            <person name="Meyers B.C."/>
            <person name="Yi K."/>
            <person name="Kong H."/>
            <person name="Lavrijsen P."/>
            <person name="Sunseri F."/>
            <person name="Falavigna A."/>
            <person name="Ye Y."/>
            <person name="Leebens-Mack J.H."/>
            <person name="Chen G."/>
        </authorList>
    </citation>
    <scope>NUCLEOTIDE SEQUENCE [LARGE SCALE GENOMIC DNA]</scope>
    <source>
        <strain evidence="14">cv. DH0086</strain>
    </source>
</reference>
<dbReference type="GO" id="GO:0061709">
    <property type="term" value="P:reticulophagy"/>
    <property type="evidence" value="ECO:0007669"/>
    <property type="project" value="TreeGrafter"/>
</dbReference>
<evidence type="ECO:0000256" key="8">
    <source>
        <dbReference type="ARBA" id="ARBA00023055"/>
    </source>
</evidence>
<keyword evidence="6" id="KW-0256">Endoplasmic reticulum</keyword>
<comment type="catalytic activity">
    <reaction evidence="10">
        <text>a 1,2-diacyl-sn-glycero-3-phospho-L-serine(in) = a 1,2-diacyl-sn-glycero-3-phospho-L-serine(out)</text>
        <dbReference type="Rhea" id="RHEA:38663"/>
        <dbReference type="ChEBI" id="CHEBI:57262"/>
    </reaction>
</comment>
<feature type="compositionally biased region" description="Polar residues" evidence="12">
    <location>
        <begin position="1443"/>
        <end position="1465"/>
    </location>
</feature>
<keyword evidence="14" id="KW-1185">Reference proteome</keyword>
<dbReference type="Pfam" id="PF13329">
    <property type="entry name" value="ATG2_CAD"/>
    <property type="match status" value="3"/>
</dbReference>
<feature type="region of interest" description="Disordered" evidence="12">
    <location>
        <begin position="1443"/>
        <end position="1472"/>
    </location>
</feature>
<dbReference type="GO" id="GO:0032266">
    <property type="term" value="F:phosphatidylinositol-3-phosphate binding"/>
    <property type="evidence" value="ECO:0007669"/>
    <property type="project" value="TreeGrafter"/>
</dbReference>
<evidence type="ECO:0000256" key="4">
    <source>
        <dbReference type="ARBA" id="ARBA00018070"/>
    </source>
</evidence>
<dbReference type="InterPro" id="IPR026849">
    <property type="entry name" value="ATG2"/>
</dbReference>
<organism evidence="13 14">
    <name type="scientific">Asparagus officinalis</name>
    <name type="common">Garden asparagus</name>
    <dbReference type="NCBI Taxonomy" id="4686"/>
    <lineage>
        <taxon>Eukaryota</taxon>
        <taxon>Viridiplantae</taxon>
        <taxon>Streptophyta</taxon>
        <taxon>Embryophyta</taxon>
        <taxon>Tracheophyta</taxon>
        <taxon>Spermatophyta</taxon>
        <taxon>Magnoliopsida</taxon>
        <taxon>Liliopsida</taxon>
        <taxon>Asparagales</taxon>
        <taxon>Asparagaceae</taxon>
        <taxon>Asparagoideae</taxon>
        <taxon>Asparagus</taxon>
    </lineage>
</organism>
<evidence type="ECO:0000256" key="2">
    <source>
        <dbReference type="ARBA" id="ARBA00004623"/>
    </source>
</evidence>
<comment type="catalytic activity">
    <reaction evidence="11">
        <text>a 1,2-diacyl-sn-glycero-3-phosphoethanolamine(in) = a 1,2-diacyl-sn-glycero-3-phosphoethanolamine(out)</text>
        <dbReference type="Rhea" id="RHEA:38895"/>
        <dbReference type="ChEBI" id="CHEBI:64612"/>
    </reaction>
</comment>
<name>A0A5P1EJI1_ASPOF</name>
<evidence type="ECO:0000256" key="10">
    <source>
        <dbReference type="ARBA" id="ARBA00024479"/>
    </source>
</evidence>
<keyword evidence="5" id="KW-0813">Transport</keyword>
<dbReference type="OrthoDB" id="18982at2759"/>
<keyword evidence="9" id="KW-0472">Membrane</keyword>
<feature type="compositionally biased region" description="Basic and acidic residues" evidence="12">
    <location>
        <begin position="1355"/>
        <end position="1366"/>
    </location>
</feature>
<feature type="region of interest" description="Disordered" evidence="12">
    <location>
        <begin position="1543"/>
        <end position="1566"/>
    </location>
</feature>
<dbReference type="GO" id="GO:0061723">
    <property type="term" value="P:glycophagy"/>
    <property type="evidence" value="ECO:0007669"/>
    <property type="project" value="TreeGrafter"/>
</dbReference>
<dbReference type="OMA" id="SEECKSD"/>
<accession>A0A5P1EJI1</accession>
<dbReference type="GO" id="GO:0005789">
    <property type="term" value="C:endoplasmic reticulum membrane"/>
    <property type="evidence" value="ECO:0007669"/>
    <property type="project" value="UniProtKB-SubCell"/>
</dbReference>
<keyword evidence="7" id="KW-0072">Autophagy</keyword>
<dbReference type="Proteomes" id="UP000243459">
    <property type="component" value="Chromosome 6"/>
</dbReference>
<evidence type="ECO:0000256" key="12">
    <source>
        <dbReference type="SAM" id="MobiDB-lite"/>
    </source>
</evidence>
<proteinExistence type="inferred from homology"/>
<dbReference type="GO" id="GO:0061908">
    <property type="term" value="C:phagophore"/>
    <property type="evidence" value="ECO:0007669"/>
    <property type="project" value="TreeGrafter"/>
</dbReference>
<evidence type="ECO:0000256" key="3">
    <source>
        <dbReference type="ARBA" id="ARBA00009714"/>
    </source>
</evidence>
<evidence type="ECO:0000313" key="14">
    <source>
        <dbReference type="Proteomes" id="UP000243459"/>
    </source>
</evidence>
<feature type="region of interest" description="Disordered" evidence="12">
    <location>
        <begin position="1341"/>
        <end position="1366"/>
    </location>
</feature>
<dbReference type="PANTHER" id="PTHR13190:SF1">
    <property type="entry name" value="AUTOPHAGY-RELATED 2, ISOFORM A"/>
    <property type="match status" value="1"/>
</dbReference>
<dbReference type="GO" id="GO:0034045">
    <property type="term" value="C:phagophore assembly site membrane"/>
    <property type="evidence" value="ECO:0007669"/>
    <property type="project" value="UniProtKB-SubCell"/>
</dbReference>
<sequence length="1994" mass="219291">MFSRWGFARSAEAMFSRWAVKRVCKFLLKKKLGDFILGDIDLDQLDVQITQGTIHLSDLALNVDFLNQKLAGSAVMVKEGSIGSLSIKIPWKLQNCQIEVDELELVLAPFTAASAENMSDSTDKSDLDTGTVPGGAGSSVSLDVHEGVKTIAKIVKWFLTSFHVRLRNLIVAFDPSSNIDEKRASDFYRSLVLRIGEMEYGTCVSEDPKTDCLLGIAKLTNFVKFHGAVIEFLKMDDVDGSLQHNSTLGTSFSQWHTKSLPLDSTVIFLTGDNGGFSGKLNISIPWKNGSLDVRKVDADFSLDPIELRLQPSTIKWIAVIWQSVKNLGAASRSHSPRPATVGSDVVSPSKGNFFKSLYSSVMEEASSDSQFRQTNVIQNWVPLSLDEEVETELEQDYGASIDQFFECFDGMRSARGGSSSIWNWTCSVFSAITVASDLASGAGHIPIEQQNVETSLQATIAEVLISLSFHDENPNTSDDLTKNGRHFIDSSGTALGSRDMSNIDTAHVNGPSPDSFMSCFSSLNMEQSAIADIKSINPTIHHLEATCQNLLFNLQIFPQKTNFEASLVYFKVDEHHVSRDQFDGFGFPVCSSNPDEKLLLNGNLQREVQDSLPPFPFPVQDHNSEISANNNKQHYEDGLMKVVLLESFGTCSCHCSINSMDLDGKTMKSTSFSINLPPFVLWVHFQLVSMLLTLFKSVENYFEGDAAKEFLSGVMKQQHDPSFLHGFQGDNSTYITTVSSRVSLQGKVLFPRARVILCCPLDCHGNFGDSNSLDKFIILELYPSGKGSVSDARSLLAKSSLKGNPCASSTSFHFGIGDFDLYLIDTAREDADKCGLLGRRLTSAVKILSGINKTGDQHAGITMVCQEGLVTGPWMAGRAWSLASSQDHSRNKVAGKSSEYSSVRTGEDSQEISSHIRQELILSSAFFLHVHFSHVWISLDDHAYKLVIQIMEDISNAICGIVTTSDHMKSEPLSLKVGDISQASILLNCDSLNISIILNEAGEINPSMQKELEGSWNNFRLTVDKFELLSVSNVGGVSDATFFWLNHGEGELWGSILSRDEKAQDFLLIACRNSTVRRGDGKGANALSFGPAGTTVLYLRNPQLFQSYTSIVVRCGTLIAPGGRMDWVSAICLFFSCHENVESSNDGVQIESSADDTERRGSFYLDLVDVALSYEPHRKTLISGDPPDVPGSGIVEVNKEIGEQYVACLLAAASLSFSNHTVAHQSEVINYTIQLKDLGVLVCDSSSTSNDNNGHHASHLRMNGYVKVAQVALVEAVLRIKGMFWEIDCSDSHINLDTCQDTTAALARLVAQLQQLYAPDMEDAKAHLQSRWNTVQQTHENTSNELADNSSVKSSSEKKPSVDSDEHASVGLLDEILENAFNPKLSSEKKLSVSSDEHVYVGLLDEIIENAFNSKGDTKLPADHGSQSRLAVDGSMSSDNYTSTAVDVTSPNIPSNRSMRVSGTNNKEKTSTAKTCFPHVPQVIESYYSPEPQRPSKSTAGNCSTNDSMLKFDVGNRDIECGKGGWYRDNPLIVENHVSKSDQTGNAPLISQDKLKPVGSNATDDHSEKGQILLKNIDFRWRMYSGLDWSEPRKKSKCNSCLRGRDKNKCLELMLSGLDVKCGMYPEGEISVTKLSVCVQDLHLYDRSRDAPWKMVLGYYNYKNYPRESSAQAVKLDLEVVRPDPLTPIEDYRLHLELLPLRLHLDQSQLNFLIGFFSNGSVANDCPNLPNDVDGSDITGIGSGPFGSQPSAEEALLPFFQKCDVKPVVVCIDYIPRHMNLAALRRGNYAELLNLVPWKGIELHLKHVCAVGLYGWGSVCETVFGQWLEDISHNQVHKLLKGIAPVRSFVSVSKGTSKLVSLPVKSYRKDQKFLKGMQRGAITFLRSVSLEAVGLGVHLAAGAHEVLLQTEYMLTSIPPSVSVSETRPRTTVRSNQPEDAQQGIHRACESLSDGFGRTASALVGTPLKVYQRGAGAKRPLDFASFTLREKEHRF</sequence>
<dbReference type="EMBL" id="CM007386">
    <property type="protein sequence ID" value="ONK66112.1"/>
    <property type="molecule type" value="Genomic_DNA"/>
</dbReference>
<evidence type="ECO:0000256" key="9">
    <source>
        <dbReference type="ARBA" id="ARBA00023136"/>
    </source>
</evidence>
<protein>
    <recommendedName>
        <fullName evidence="4">Autophagy-related protein 2</fullName>
    </recommendedName>
</protein>
<evidence type="ECO:0000256" key="6">
    <source>
        <dbReference type="ARBA" id="ARBA00022824"/>
    </source>
</evidence>
<dbReference type="PANTHER" id="PTHR13190">
    <property type="entry name" value="AUTOPHAGY-RELATED 2, ISOFORM A"/>
    <property type="match status" value="1"/>
</dbReference>
<evidence type="ECO:0000256" key="1">
    <source>
        <dbReference type="ARBA" id="ARBA00004406"/>
    </source>
</evidence>
<gene>
    <name evidence="13" type="ORF">A4U43_C06F4270</name>
</gene>
<dbReference type="GO" id="GO:0006869">
    <property type="term" value="P:lipid transport"/>
    <property type="evidence" value="ECO:0007669"/>
    <property type="project" value="UniProtKB-KW"/>
</dbReference>
<dbReference type="GO" id="GO:0043495">
    <property type="term" value="F:protein-membrane adaptor activity"/>
    <property type="evidence" value="ECO:0007669"/>
    <property type="project" value="TreeGrafter"/>
</dbReference>
<evidence type="ECO:0000256" key="5">
    <source>
        <dbReference type="ARBA" id="ARBA00022448"/>
    </source>
</evidence>
<keyword evidence="8" id="KW-0445">Lipid transport</keyword>
<dbReference type="Gramene" id="ONK66112">
    <property type="protein sequence ID" value="ONK66112"/>
    <property type="gene ID" value="A4U43_C06F4270"/>
</dbReference>
<evidence type="ECO:0000256" key="11">
    <source>
        <dbReference type="ARBA" id="ARBA00024615"/>
    </source>
</evidence>